<dbReference type="Pfam" id="PF01569">
    <property type="entry name" value="PAP2"/>
    <property type="match status" value="1"/>
</dbReference>
<evidence type="ECO:0000313" key="9">
    <source>
        <dbReference type="EMBL" id="EHQ28531.1"/>
    </source>
</evidence>
<evidence type="ECO:0000259" key="8">
    <source>
        <dbReference type="SMART" id="SM00014"/>
    </source>
</evidence>
<evidence type="ECO:0000256" key="3">
    <source>
        <dbReference type="ARBA" id="ARBA00022692"/>
    </source>
</evidence>
<dbReference type="GO" id="GO:0016787">
    <property type="term" value="F:hydrolase activity"/>
    <property type="evidence" value="ECO:0007669"/>
    <property type="project" value="UniProtKB-KW"/>
</dbReference>
<feature type="transmembrane region" description="Helical" evidence="7">
    <location>
        <begin position="53"/>
        <end position="75"/>
    </location>
</feature>
<dbReference type="InterPro" id="IPR000326">
    <property type="entry name" value="PAP2/HPO"/>
</dbReference>
<evidence type="ECO:0000256" key="4">
    <source>
        <dbReference type="ARBA" id="ARBA00022801"/>
    </source>
</evidence>
<feature type="transmembrane region" description="Helical" evidence="7">
    <location>
        <begin position="12"/>
        <end position="33"/>
    </location>
</feature>
<evidence type="ECO:0000256" key="1">
    <source>
        <dbReference type="ARBA" id="ARBA00004651"/>
    </source>
</evidence>
<dbReference type="PANTHER" id="PTHR14969">
    <property type="entry name" value="SPHINGOSINE-1-PHOSPHATE PHOSPHOHYDROLASE"/>
    <property type="match status" value="1"/>
</dbReference>
<protein>
    <submittedName>
        <fullName evidence="9">Phosphoesterase PA-phosphatase related protein</fullName>
    </submittedName>
</protein>
<dbReference type="OrthoDB" id="9773582at2"/>
<dbReference type="EMBL" id="CM001403">
    <property type="protein sequence ID" value="EHQ28531.1"/>
    <property type="molecule type" value="Genomic_DNA"/>
</dbReference>
<sequence>MKTSIISVLKQVRFLFIPYLVILSVCLVIALIYSKSQIYFTVNGWHFTAGDTFFALWTNMGDGIVSIILTLILLFFSYRKSFLMGTSYVITSLIAQLLKRMVATPRPVIFFKAQASKMYLVKGVEMLETLSFPSGHSVSAFSTAVVLTYITPRKSWGLLFLVLAILVGYSRMYLSEHFFEDVVGGSALGVLITVLWISWIDNKPFIHSEKWNRGLIKKHPKF</sequence>
<feature type="transmembrane region" description="Helical" evidence="7">
    <location>
        <begin position="157"/>
        <end position="176"/>
    </location>
</feature>
<dbReference type="Proteomes" id="UP000002774">
    <property type="component" value="Chromosome"/>
</dbReference>
<comment type="subcellular location">
    <subcellularLocation>
        <location evidence="1">Cell membrane</location>
        <topology evidence="1">Multi-pass membrane protein</topology>
    </subcellularLocation>
</comment>
<name>H1Y2Y6_9SPHI</name>
<dbReference type="PANTHER" id="PTHR14969:SF62">
    <property type="entry name" value="DECAPRENYLPHOSPHORYL-5-PHOSPHORIBOSE PHOSPHATASE RV3807C-RELATED"/>
    <property type="match status" value="1"/>
</dbReference>
<feature type="transmembrane region" description="Helical" evidence="7">
    <location>
        <begin position="182"/>
        <end position="200"/>
    </location>
</feature>
<evidence type="ECO:0000256" key="5">
    <source>
        <dbReference type="ARBA" id="ARBA00022989"/>
    </source>
</evidence>
<dbReference type="STRING" id="714943.Mucpa_4441"/>
<dbReference type="SUPFAM" id="SSF48317">
    <property type="entry name" value="Acid phosphatase/Vanadium-dependent haloperoxidase"/>
    <property type="match status" value="1"/>
</dbReference>
<dbReference type="SMART" id="SM00014">
    <property type="entry name" value="acidPPc"/>
    <property type="match status" value="1"/>
</dbReference>
<keyword evidence="6 7" id="KW-0472">Membrane</keyword>
<reference evidence="9" key="1">
    <citation type="submission" date="2011-09" db="EMBL/GenBank/DDBJ databases">
        <title>The permanent draft genome of Mucilaginibacter paludis DSM 18603.</title>
        <authorList>
            <consortium name="US DOE Joint Genome Institute (JGI-PGF)"/>
            <person name="Lucas S."/>
            <person name="Han J."/>
            <person name="Lapidus A."/>
            <person name="Bruce D."/>
            <person name="Goodwin L."/>
            <person name="Pitluck S."/>
            <person name="Peters L."/>
            <person name="Kyrpides N."/>
            <person name="Mavromatis K."/>
            <person name="Ivanova N."/>
            <person name="Mikhailova N."/>
            <person name="Held B."/>
            <person name="Detter J.C."/>
            <person name="Tapia R."/>
            <person name="Han C."/>
            <person name="Land M."/>
            <person name="Hauser L."/>
            <person name="Markowitz V."/>
            <person name="Cheng J.-F."/>
            <person name="Hugenholtz P."/>
            <person name="Woyke T."/>
            <person name="Wu D."/>
            <person name="Tindall B."/>
            <person name="Brambilla E."/>
            <person name="Klenk H.-P."/>
            <person name="Eisen J.A."/>
        </authorList>
    </citation>
    <scope>NUCLEOTIDE SEQUENCE [LARGE SCALE GENOMIC DNA]</scope>
    <source>
        <strain evidence="9">DSM 18603</strain>
    </source>
</reference>
<dbReference type="InterPro" id="IPR036938">
    <property type="entry name" value="PAP2/HPO_sf"/>
</dbReference>
<accession>H1Y2Y6</accession>
<organism evidence="9 10">
    <name type="scientific">Mucilaginibacter paludis DSM 18603</name>
    <dbReference type="NCBI Taxonomy" id="714943"/>
    <lineage>
        <taxon>Bacteria</taxon>
        <taxon>Pseudomonadati</taxon>
        <taxon>Bacteroidota</taxon>
        <taxon>Sphingobacteriia</taxon>
        <taxon>Sphingobacteriales</taxon>
        <taxon>Sphingobacteriaceae</taxon>
        <taxon>Mucilaginibacter</taxon>
    </lineage>
</organism>
<evidence type="ECO:0000256" key="6">
    <source>
        <dbReference type="ARBA" id="ARBA00023136"/>
    </source>
</evidence>
<evidence type="ECO:0000313" key="10">
    <source>
        <dbReference type="Proteomes" id="UP000002774"/>
    </source>
</evidence>
<keyword evidence="4" id="KW-0378">Hydrolase</keyword>
<gene>
    <name evidence="9" type="ORF">Mucpa_4441</name>
</gene>
<dbReference type="eggNOG" id="COG0671">
    <property type="taxonomic scope" value="Bacteria"/>
</dbReference>
<dbReference type="GO" id="GO:0005886">
    <property type="term" value="C:plasma membrane"/>
    <property type="evidence" value="ECO:0007669"/>
    <property type="project" value="UniProtKB-SubCell"/>
</dbReference>
<keyword evidence="2" id="KW-1003">Cell membrane</keyword>
<dbReference type="Gene3D" id="1.20.144.10">
    <property type="entry name" value="Phosphatidic acid phosphatase type 2/haloperoxidase"/>
    <property type="match status" value="1"/>
</dbReference>
<dbReference type="RefSeq" id="WP_008509388.1">
    <property type="nucleotide sequence ID" value="NZ_CM001403.1"/>
</dbReference>
<dbReference type="AlphaFoldDB" id="H1Y2Y6"/>
<evidence type="ECO:0000256" key="2">
    <source>
        <dbReference type="ARBA" id="ARBA00022475"/>
    </source>
</evidence>
<keyword evidence="3 7" id="KW-0812">Transmembrane</keyword>
<dbReference type="HOGENOM" id="CLU_072573_10_1_10"/>
<proteinExistence type="predicted"/>
<keyword evidence="5 7" id="KW-1133">Transmembrane helix</keyword>
<evidence type="ECO:0000256" key="7">
    <source>
        <dbReference type="SAM" id="Phobius"/>
    </source>
</evidence>
<keyword evidence="10" id="KW-1185">Reference proteome</keyword>
<feature type="domain" description="Phosphatidic acid phosphatase type 2/haloperoxidase" evidence="8">
    <location>
        <begin position="79"/>
        <end position="197"/>
    </location>
</feature>